<protein>
    <submittedName>
        <fullName evidence="6">3605_t:CDS:1</fullName>
    </submittedName>
</protein>
<comment type="subcellular location">
    <subcellularLocation>
        <location evidence="1">Membrane</location>
        <topology evidence="1">Multi-pass membrane protein</topology>
    </subcellularLocation>
</comment>
<keyword evidence="4 5" id="KW-0472">Membrane</keyword>
<feature type="transmembrane region" description="Helical" evidence="5">
    <location>
        <begin position="230"/>
        <end position="251"/>
    </location>
</feature>
<evidence type="ECO:0000256" key="2">
    <source>
        <dbReference type="ARBA" id="ARBA00022692"/>
    </source>
</evidence>
<evidence type="ECO:0000313" key="6">
    <source>
        <dbReference type="EMBL" id="CAG8580425.1"/>
    </source>
</evidence>
<dbReference type="GO" id="GO:0005385">
    <property type="term" value="F:zinc ion transmembrane transporter activity"/>
    <property type="evidence" value="ECO:0007669"/>
    <property type="project" value="TreeGrafter"/>
</dbReference>
<dbReference type="Proteomes" id="UP000789706">
    <property type="component" value="Unassembled WGS sequence"/>
</dbReference>
<evidence type="ECO:0000256" key="5">
    <source>
        <dbReference type="SAM" id="Phobius"/>
    </source>
</evidence>
<organism evidence="6 7">
    <name type="scientific">Diversispora eburnea</name>
    <dbReference type="NCBI Taxonomy" id="1213867"/>
    <lineage>
        <taxon>Eukaryota</taxon>
        <taxon>Fungi</taxon>
        <taxon>Fungi incertae sedis</taxon>
        <taxon>Mucoromycota</taxon>
        <taxon>Glomeromycotina</taxon>
        <taxon>Glomeromycetes</taxon>
        <taxon>Diversisporales</taxon>
        <taxon>Diversisporaceae</taxon>
        <taxon>Diversispora</taxon>
    </lineage>
</organism>
<feature type="transmembrane region" description="Helical" evidence="5">
    <location>
        <begin position="77"/>
        <end position="94"/>
    </location>
</feature>
<proteinExistence type="predicted"/>
<feature type="transmembrane region" description="Helical" evidence="5">
    <location>
        <begin position="263"/>
        <end position="283"/>
    </location>
</feature>
<keyword evidence="7" id="KW-1185">Reference proteome</keyword>
<dbReference type="PANTHER" id="PTHR16950">
    <property type="entry name" value="ZINC TRANSPORTER SLC39A7 HISTIDINE-RICH MEMBRANE PROTEIN KE4"/>
    <property type="match status" value="1"/>
</dbReference>
<evidence type="ECO:0000313" key="7">
    <source>
        <dbReference type="Proteomes" id="UP000789706"/>
    </source>
</evidence>
<dbReference type="GO" id="GO:0016020">
    <property type="term" value="C:membrane"/>
    <property type="evidence" value="ECO:0007669"/>
    <property type="project" value="UniProtKB-SubCell"/>
</dbReference>
<name>A0A9N9G4U7_9GLOM</name>
<reference evidence="6" key="1">
    <citation type="submission" date="2021-06" db="EMBL/GenBank/DDBJ databases">
        <authorList>
            <person name="Kallberg Y."/>
            <person name="Tangrot J."/>
            <person name="Rosling A."/>
        </authorList>
    </citation>
    <scope>NUCLEOTIDE SEQUENCE</scope>
    <source>
        <strain evidence="6">AZ414A</strain>
    </source>
</reference>
<accession>A0A9N9G4U7</accession>
<dbReference type="PANTHER" id="PTHR16950:SF16">
    <property type="entry name" value="ZINC TRANSPORTER ZIP13"/>
    <property type="match status" value="1"/>
</dbReference>
<evidence type="ECO:0000256" key="3">
    <source>
        <dbReference type="ARBA" id="ARBA00022989"/>
    </source>
</evidence>
<dbReference type="InterPro" id="IPR003689">
    <property type="entry name" value="ZIP"/>
</dbReference>
<keyword evidence="2 5" id="KW-0812">Transmembrane</keyword>
<gene>
    <name evidence="6" type="ORF">DEBURN_LOCUS8545</name>
</gene>
<dbReference type="EMBL" id="CAJVPK010001284">
    <property type="protein sequence ID" value="CAG8580425.1"/>
    <property type="molecule type" value="Genomic_DNA"/>
</dbReference>
<comment type="caution">
    <text evidence="6">The sequence shown here is derived from an EMBL/GenBank/DDBJ whole genome shotgun (WGS) entry which is preliminary data.</text>
</comment>
<feature type="transmembrane region" description="Helical" evidence="5">
    <location>
        <begin position="44"/>
        <end position="65"/>
    </location>
</feature>
<dbReference type="AlphaFoldDB" id="A0A9N9G4U7"/>
<evidence type="ECO:0000256" key="1">
    <source>
        <dbReference type="ARBA" id="ARBA00004141"/>
    </source>
</evidence>
<feature type="transmembrane region" description="Helical" evidence="5">
    <location>
        <begin position="205"/>
        <end position="224"/>
    </location>
</feature>
<keyword evidence="3 5" id="KW-1133">Transmembrane helix</keyword>
<dbReference type="OrthoDB" id="200954at2759"/>
<feature type="transmembrane region" description="Helical" evidence="5">
    <location>
        <begin position="122"/>
        <end position="143"/>
    </location>
</feature>
<dbReference type="GO" id="GO:0006882">
    <property type="term" value="P:intracellular zinc ion homeostasis"/>
    <property type="evidence" value="ECO:0007669"/>
    <property type="project" value="TreeGrafter"/>
</dbReference>
<dbReference type="Pfam" id="PF02535">
    <property type="entry name" value="Zip"/>
    <property type="match status" value="2"/>
</dbReference>
<evidence type="ECO:0000256" key="4">
    <source>
        <dbReference type="ARBA" id="ARBA00023136"/>
    </source>
</evidence>
<sequence>MRSLKKFGNTRRRILAFILILCLLKLFKFPIVSSLSTSENRSPLVNSLLGTLYISSIPNFILYFVPPDIKPSSLNSLVSFAVGGLLGDVFLHLLPHSFLGENDENSNETIDNFIKVDEKKNVIIGLAIFTGLMIIKLSAYLNLFADATHNFTDGLAMAASFYTSPSIGATTTVAVFFHEIPHEIGDYAILIQSGFTKRSAMFSQFITAIGAFLEISGGILGTGIFLGDLIIPFTAGGFLYIATVGVIPELLEISGKFNKDIKQAITEFIAMFIGIGMMTIIAWNGEKLSFK</sequence>